<dbReference type="SMART" id="SM00849">
    <property type="entry name" value="Lactamase_B"/>
    <property type="match status" value="1"/>
</dbReference>
<dbReference type="SUPFAM" id="SSF56281">
    <property type="entry name" value="Metallo-hydrolase/oxidoreductase"/>
    <property type="match status" value="1"/>
</dbReference>
<dbReference type="AlphaFoldDB" id="A0A1K1SEJ0"/>
<keyword evidence="3" id="KW-0378">Hydrolase</keyword>
<dbReference type="EMBL" id="FPIZ01000021">
    <property type="protein sequence ID" value="SFW82532.1"/>
    <property type="molecule type" value="Genomic_DNA"/>
</dbReference>
<evidence type="ECO:0000256" key="2">
    <source>
        <dbReference type="ARBA" id="ARBA00022723"/>
    </source>
</evidence>
<dbReference type="Proteomes" id="UP000183788">
    <property type="component" value="Unassembled WGS sequence"/>
</dbReference>
<organism evidence="6 8">
    <name type="scientific">Chitinophaga sancti</name>
    <dbReference type="NCBI Taxonomy" id="1004"/>
    <lineage>
        <taxon>Bacteria</taxon>
        <taxon>Pseudomonadati</taxon>
        <taxon>Bacteroidota</taxon>
        <taxon>Chitinophagia</taxon>
        <taxon>Chitinophagales</taxon>
        <taxon>Chitinophagaceae</taxon>
        <taxon>Chitinophaga</taxon>
    </lineage>
</organism>
<keyword evidence="9" id="KW-1185">Reference proteome</keyword>
<evidence type="ECO:0000256" key="3">
    <source>
        <dbReference type="ARBA" id="ARBA00022801"/>
    </source>
</evidence>
<accession>A0A1K1SEJ0</accession>
<name>A0A1K1SEJ0_9BACT</name>
<evidence type="ECO:0000313" key="9">
    <source>
        <dbReference type="Proteomes" id="UP001326715"/>
    </source>
</evidence>
<dbReference type="Gene3D" id="3.60.15.10">
    <property type="entry name" value="Ribonuclease Z/Hydroxyacylglutathione hydrolase-like"/>
    <property type="match status" value="1"/>
</dbReference>
<evidence type="ECO:0000313" key="7">
    <source>
        <dbReference type="EMBL" id="WQG87907.1"/>
    </source>
</evidence>
<dbReference type="InterPro" id="IPR001279">
    <property type="entry name" value="Metallo-B-lactamas"/>
</dbReference>
<dbReference type="RefSeq" id="WP_072364263.1">
    <property type="nucleotide sequence ID" value="NZ_CBHWAX010000019.1"/>
</dbReference>
<dbReference type="GO" id="GO:0046872">
    <property type="term" value="F:metal ion binding"/>
    <property type="evidence" value="ECO:0007669"/>
    <property type="project" value="UniProtKB-KW"/>
</dbReference>
<keyword evidence="2" id="KW-0479">Metal-binding</keyword>
<evidence type="ECO:0000256" key="4">
    <source>
        <dbReference type="ARBA" id="ARBA00022833"/>
    </source>
</evidence>
<evidence type="ECO:0000256" key="1">
    <source>
        <dbReference type="ARBA" id="ARBA00007749"/>
    </source>
</evidence>
<dbReference type="EMBL" id="CP140154">
    <property type="protein sequence ID" value="WQG87907.1"/>
    <property type="molecule type" value="Genomic_DNA"/>
</dbReference>
<gene>
    <name evidence="6" type="ORF">SAMN05661012_05249</name>
    <name evidence="7" type="ORF">SR876_23550</name>
</gene>
<dbReference type="GO" id="GO:0016787">
    <property type="term" value="F:hydrolase activity"/>
    <property type="evidence" value="ECO:0007669"/>
    <property type="project" value="UniProtKB-KW"/>
</dbReference>
<dbReference type="InterPro" id="IPR036866">
    <property type="entry name" value="RibonucZ/Hydroxyglut_hydro"/>
</dbReference>
<sequence>MARIIPLSEGSFTVDATKKFVPYNPSVDTLQQRSGGSLLVEIQPFLVITNQDFILFDTGLGLRNKDGVLQIHQHLIDNGVNPMEITKVLMSHLHNDHSGGVSAIDTITGQRQLTFPHATYYVNRQELQYGLEHDGKSYNSEYISLLQNYDNVIFTEGNGTIDDYISYEVTGGHCPYHQVFLIDDEDGKVFFGGDEAPQMSYMLRRFAAKYDYDGKRGLELREQFKKRGKADEWTFLFYHDTKTPFTKFK</sequence>
<evidence type="ECO:0000313" key="8">
    <source>
        <dbReference type="Proteomes" id="UP000183788"/>
    </source>
</evidence>
<dbReference type="Pfam" id="PF00753">
    <property type="entry name" value="Lactamase_B"/>
    <property type="match status" value="1"/>
</dbReference>
<protein>
    <submittedName>
        <fullName evidence="6">Glyoxylase, beta-lactamase superfamily II</fullName>
    </submittedName>
    <submittedName>
        <fullName evidence="7">MBL fold metallo-hydrolase</fullName>
    </submittedName>
</protein>
<comment type="similarity">
    <text evidence="1">Belongs to the metallo-beta-lactamase superfamily.</text>
</comment>
<keyword evidence="4" id="KW-0862">Zinc</keyword>
<dbReference type="Proteomes" id="UP001326715">
    <property type="component" value="Chromosome"/>
</dbReference>
<dbReference type="PANTHER" id="PTHR42978">
    <property type="entry name" value="QUORUM-QUENCHING LACTONASE YTNP-RELATED-RELATED"/>
    <property type="match status" value="1"/>
</dbReference>
<feature type="domain" description="Metallo-beta-lactamase" evidence="5">
    <location>
        <begin position="41"/>
        <end position="239"/>
    </location>
</feature>
<evidence type="ECO:0000259" key="5">
    <source>
        <dbReference type="SMART" id="SM00849"/>
    </source>
</evidence>
<dbReference type="STRING" id="1004.SAMN05661012_05249"/>
<proteinExistence type="inferred from homology"/>
<reference evidence="6 8" key="1">
    <citation type="submission" date="2016-11" db="EMBL/GenBank/DDBJ databases">
        <authorList>
            <person name="Jaros S."/>
            <person name="Januszkiewicz K."/>
            <person name="Wedrychowicz H."/>
        </authorList>
    </citation>
    <scope>NUCLEOTIDE SEQUENCE [LARGE SCALE GENOMIC DNA]</scope>
    <source>
        <strain evidence="6 8">DSM 784</strain>
    </source>
</reference>
<reference evidence="7 9" key="2">
    <citation type="submission" date="2023-11" db="EMBL/GenBank/DDBJ databases">
        <title>MicrobeMod: A computational toolkit for identifying prokaryotic methylation and restriction-modification with nanopore sequencing.</title>
        <authorList>
            <person name="Crits-Christoph A."/>
            <person name="Kang S.C."/>
            <person name="Lee H."/>
            <person name="Ostrov N."/>
        </authorList>
    </citation>
    <scope>NUCLEOTIDE SEQUENCE [LARGE SCALE GENOMIC DNA]</scope>
    <source>
        <strain evidence="7 9">ATCC 23090</strain>
    </source>
</reference>
<evidence type="ECO:0000313" key="6">
    <source>
        <dbReference type="EMBL" id="SFW82532.1"/>
    </source>
</evidence>
<dbReference type="InterPro" id="IPR051013">
    <property type="entry name" value="MBL_superfamily_lactonases"/>
</dbReference>